<evidence type="ECO:0000259" key="3">
    <source>
        <dbReference type="Pfam" id="PF01471"/>
    </source>
</evidence>
<feature type="domain" description="Peptidoglycan binding-like" evidence="3">
    <location>
        <begin position="161"/>
        <end position="212"/>
    </location>
</feature>
<keyword evidence="2" id="KW-0812">Transmembrane</keyword>
<dbReference type="Gene3D" id="1.10.101.10">
    <property type="entry name" value="PGBD-like superfamily/PGBD"/>
    <property type="match status" value="1"/>
</dbReference>
<evidence type="ECO:0000256" key="1">
    <source>
        <dbReference type="SAM" id="MobiDB-lite"/>
    </source>
</evidence>
<dbReference type="STRING" id="177413.SAMN05660859_2853"/>
<keyword evidence="2" id="KW-1133">Transmembrane helix</keyword>
<dbReference type="Pfam" id="PF01471">
    <property type="entry name" value="PG_binding_1"/>
    <property type="match status" value="1"/>
</dbReference>
<evidence type="ECO:0000313" key="5">
    <source>
        <dbReference type="Proteomes" id="UP000198889"/>
    </source>
</evidence>
<dbReference type="InterPro" id="IPR036366">
    <property type="entry name" value="PGBDSf"/>
</dbReference>
<dbReference type="Proteomes" id="UP000198889">
    <property type="component" value="Unassembled WGS sequence"/>
</dbReference>
<keyword evidence="5" id="KW-1185">Reference proteome</keyword>
<reference evidence="5" key="1">
    <citation type="submission" date="2016-10" db="EMBL/GenBank/DDBJ databases">
        <authorList>
            <person name="Varghese N."/>
            <person name="Submissions S."/>
        </authorList>
    </citation>
    <scope>NUCLEOTIDE SEQUENCE [LARGE SCALE GENOMIC DNA]</scope>
    <source>
        <strain evidence="5">CGMCC 1.1761</strain>
    </source>
</reference>
<dbReference type="InterPro" id="IPR002477">
    <property type="entry name" value="Peptidoglycan-bd-like"/>
</dbReference>
<organism evidence="4 5">
    <name type="scientific">Ancylobacter rudongensis</name>
    <dbReference type="NCBI Taxonomy" id="177413"/>
    <lineage>
        <taxon>Bacteria</taxon>
        <taxon>Pseudomonadati</taxon>
        <taxon>Pseudomonadota</taxon>
        <taxon>Alphaproteobacteria</taxon>
        <taxon>Hyphomicrobiales</taxon>
        <taxon>Xanthobacteraceae</taxon>
        <taxon>Ancylobacter</taxon>
    </lineage>
</organism>
<gene>
    <name evidence="4" type="ORF">SAMN05660859_2853</name>
</gene>
<feature type="transmembrane region" description="Helical" evidence="2">
    <location>
        <begin position="35"/>
        <end position="55"/>
    </location>
</feature>
<dbReference type="EMBL" id="FMTP01000004">
    <property type="protein sequence ID" value="SCW79338.1"/>
    <property type="molecule type" value="Genomic_DNA"/>
</dbReference>
<accession>A0A1G4TDD8</accession>
<name>A0A1G4TDD8_9HYPH</name>
<feature type="compositionally biased region" description="Pro residues" evidence="1">
    <location>
        <begin position="87"/>
        <end position="96"/>
    </location>
</feature>
<evidence type="ECO:0000256" key="2">
    <source>
        <dbReference type="SAM" id="Phobius"/>
    </source>
</evidence>
<keyword evidence="2" id="KW-0472">Membrane</keyword>
<dbReference type="SUPFAM" id="SSF47090">
    <property type="entry name" value="PGBD-like"/>
    <property type="match status" value="1"/>
</dbReference>
<feature type="region of interest" description="Disordered" evidence="1">
    <location>
        <begin position="60"/>
        <end position="102"/>
    </location>
</feature>
<proteinExistence type="predicted"/>
<sequence>MPRSYASDLLVDDIDLHGERVAGRPYRHGRRRSDLFMLVLAAGASAAVLFNALALQQGRPGSAGRGAVPVSAPPELRQVNTPRAPSISPPVSPAEPPAASAPAAALPLEAPAVPTPLPPAKPVALRPAAAAPAAAVPAPTAEKAVASPAGLLPPGDVPVSPRVMEIQKALARLGYGPIRIDGVFGAATEEAIQRFERDRRLPVTGQMSDRVIRELTAVSGFSIR</sequence>
<evidence type="ECO:0000313" key="4">
    <source>
        <dbReference type="EMBL" id="SCW79338.1"/>
    </source>
</evidence>
<dbReference type="InterPro" id="IPR036365">
    <property type="entry name" value="PGBD-like_sf"/>
</dbReference>
<protein>
    <submittedName>
        <fullName evidence="4">Putative peptidoglycan binding domain-containing protein</fullName>
    </submittedName>
</protein>
<dbReference type="AlphaFoldDB" id="A0A1G4TDD8"/>
<dbReference type="RefSeq" id="WP_091440774.1">
    <property type="nucleotide sequence ID" value="NZ_FMTP01000004.1"/>
</dbReference>